<dbReference type="GO" id="GO:0008270">
    <property type="term" value="F:zinc ion binding"/>
    <property type="evidence" value="ECO:0007669"/>
    <property type="project" value="UniProtKB-UniRule"/>
</dbReference>
<sequence>MFKDNEHQPEGFQLPLKEALDNLKYNAEGLVPAIAQQHDTGEVLMMAWMNRDAIEETLATGRVCYFSRSRGKLWRKGESSGQMQMLKALRIDCDADTLLVSVDQTGPACHTGRRDCFYWKADTASVTIDKTPIIDPKELYKK</sequence>
<comment type="subunit">
    <text evidence="11">Homodimer.</text>
</comment>
<dbReference type="Proteomes" id="UP000283734">
    <property type="component" value="Unassembled WGS sequence"/>
</dbReference>
<evidence type="ECO:0000256" key="5">
    <source>
        <dbReference type="ARBA" id="ARBA00007731"/>
    </source>
</evidence>
<evidence type="ECO:0000256" key="4">
    <source>
        <dbReference type="ARBA" id="ARBA00005204"/>
    </source>
</evidence>
<feature type="binding site" evidence="11">
    <location>
        <position position="96"/>
    </location>
    <ligand>
        <name>Mg(2+)</name>
        <dbReference type="ChEBI" id="CHEBI:18420"/>
    </ligand>
</feature>
<dbReference type="EMBL" id="QYYA01000006">
    <property type="protein sequence ID" value="RJG16166.1"/>
    <property type="molecule type" value="Genomic_DNA"/>
</dbReference>
<feature type="binding site" evidence="11">
    <location>
        <position position="109"/>
    </location>
    <ligand>
        <name>Zn(2+)</name>
        <dbReference type="ChEBI" id="CHEBI:29105"/>
        <note>ligand shared between dimeric partners</note>
    </ligand>
</feature>
<organism evidence="13 14">
    <name type="scientific">Alcanivorax profundi</name>
    <dbReference type="NCBI Taxonomy" id="2338368"/>
    <lineage>
        <taxon>Bacteria</taxon>
        <taxon>Pseudomonadati</taxon>
        <taxon>Pseudomonadota</taxon>
        <taxon>Gammaproteobacteria</taxon>
        <taxon>Oceanospirillales</taxon>
        <taxon>Alcanivoracaceae</taxon>
        <taxon>Alcanivorax</taxon>
    </lineage>
</organism>
<dbReference type="InterPro" id="IPR026660">
    <property type="entry name" value="PRA-CH"/>
</dbReference>
<keyword evidence="9 11" id="KW-0378">Hydrolase</keyword>
<keyword evidence="14" id="KW-1185">Reference proteome</keyword>
<evidence type="ECO:0000259" key="12">
    <source>
        <dbReference type="Pfam" id="PF01502"/>
    </source>
</evidence>
<dbReference type="GO" id="GO:0000105">
    <property type="term" value="P:L-histidine biosynthetic process"/>
    <property type="evidence" value="ECO:0007669"/>
    <property type="project" value="UniProtKB-UniRule"/>
</dbReference>
<evidence type="ECO:0000256" key="6">
    <source>
        <dbReference type="ARBA" id="ARBA00008299"/>
    </source>
</evidence>
<dbReference type="PANTHER" id="PTHR42945:SF1">
    <property type="entry name" value="HISTIDINE BIOSYNTHESIS BIFUNCTIONAL PROTEIN HIS7"/>
    <property type="match status" value="1"/>
</dbReference>
<dbReference type="Pfam" id="PF01502">
    <property type="entry name" value="PRA-CH"/>
    <property type="match status" value="1"/>
</dbReference>
<comment type="catalytic activity">
    <reaction evidence="1 11">
        <text>1-(5-phospho-beta-D-ribosyl)-5'-AMP + H2O = 1-(5-phospho-beta-D-ribosyl)-5-[(5-phospho-beta-D-ribosylamino)methylideneamino]imidazole-4-carboxamide</text>
        <dbReference type="Rhea" id="RHEA:20049"/>
        <dbReference type="ChEBI" id="CHEBI:15377"/>
        <dbReference type="ChEBI" id="CHEBI:58435"/>
        <dbReference type="ChEBI" id="CHEBI:59457"/>
        <dbReference type="EC" id="3.5.4.19"/>
    </reaction>
</comment>
<keyword evidence="11" id="KW-0862">Zinc</keyword>
<evidence type="ECO:0000256" key="3">
    <source>
        <dbReference type="ARBA" id="ARBA00005169"/>
    </source>
</evidence>
<comment type="similarity">
    <text evidence="6">In the N-terminal section; belongs to the PRA-CH family.</text>
</comment>
<keyword evidence="7 11" id="KW-0963">Cytoplasm</keyword>
<feature type="binding site" evidence="11">
    <location>
        <position position="92"/>
    </location>
    <ligand>
        <name>Mg(2+)</name>
        <dbReference type="ChEBI" id="CHEBI:18420"/>
    </ligand>
</feature>
<evidence type="ECO:0000313" key="13">
    <source>
        <dbReference type="EMBL" id="RJG16166.1"/>
    </source>
</evidence>
<dbReference type="OrthoDB" id="9795769at2"/>
<gene>
    <name evidence="11 13" type="primary">hisI</name>
    <name evidence="13" type="ORF">D4A39_15340</name>
</gene>
<comment type="caution">
    <text evidence="13">The sequence shown here is derived from an EMBL/GenBank/DDBJ whole genome shotgun (WGS) entry which is preliminary data.</text>
</comment>
<comment type="subcellular location">
    <subcellularLocation>
        <location evidence="11">Cytoplasm</location>
    </subcellularLocation>
</comment>
<comment type="cofactor">
    <cofactor evidence="11">
        <name>Zn(2+)</name>
        <dbReference type="ChEBI" id="CHEBI:29105"/>
    </cofactor>
    <text evidence="11">Binds 1 zinc ion per subunit.</text>
</comment>
<dbReference type="NCBIfam" id="NF000768">
    <property type="entry name" value="PRK00051.1"/>
    <property type="match status" value="1"/>
</dbReference>
<comment type="similarity">
    <text evidence="5">In the C-terminal section; belongs to the PRA-PH family.</text>
</comment>
<evidence type="ECO:0000256" key="9">
    <source>
        <dbReference type="ARBA" id="ARBA00022801"/>
    </source>
</evidence>
<feature type="binding site" evidence="11">
    <location>
        <position position="93"/>
    </location>
    <ligand>
        <name>Zn(2+)</name>
        <dbReference type="ChEBI" id="CHEBI:29105"/>
        <note>ligand shared between dimeric partners</note>
    </ligand>
</feature>
<dbReference type="GO" id="GO:0005737">
    <property type="term" value="C:cytoplasm"/>
    <property type="evidence" value="ECO:0007669"/>
    <property type="project" value="UniProtKB-SubCell"/>
</dbReference>
<dbReference type="AlphaFoldDB" id="A0A418XTZ2"/>
<dbReference type="GO" id="GO:0000287">
    <property type="term" value="F:magnesium ion binding"/>
    <property type="evidence" value="ECO:0007669"/>
    <property type="project" value="UniProtKB-UniRule"/>
</dbReference>
<reference evidence="13 14" key="1">
    <citation type="submission" date="2018-09" db="EMBL/GenBank/DDBJ databases">
        <title>Alcanivorax profundi sp. nov., isolated from 1000 m-depth seawater of the Mariana Trench.</title>
        <authorList>
            <person name="Liu J."/>
        </authorList>
    </citation>
    <scope>NUCLEOTIDE SEQUENCE [LARGE SCALE GENOMIC DNA]</scope>
    <source>
        <strain evidence="13 14">MTEO17</strain>
    </source>
</reference>
<protein>
    <recommendedName>
        <fullName evidence="11">Phosphoribosyl-AMP cyclohydrolase</fullName>
        <shortName evidence="11">PRA-CH</shortName>
        <ecNumber evidence="11">3.5.4.19</ecNumber>
    </recommendedName>
</protein>
<comment type="catalytic activity">
    <reaction evidence="2">
        <text>1-(5-phospho-beta-D-ribosyl)-ATP + H2O = 1-(5-phospho-beta-D-ribosyl)-5'-AMP + diphosphate + H(+)</text>
        <dbReference type="Rhea" id="RHEA:22828"/>
        <dbReference type="ChEBI" id="CHEBI:15377"/>
        <dbReference type="ChEBI" id="CHEBI:15378"/>
        <dbReference type="ChEBI" id="CHEBI:33019"/>
        <dbReference type="ChEBI" id="CHEBI:59457"/>
        <dbReference type="ChEBI" id="CHEBI:73183"/>
        <dbReference type="EC" id="3.6.1.31"/>
    </reaction>
</comment>
<evidence type="ECO:0000256" key="10">
    <source>
        <dbReference type="ARBA" id="ARBA00023102"/>
    </source>
</evidence>
<evidence type="ECO:0000256" key="8">
    <source>
        <dbReference type="ARBA" id="ARBA00022605"/>
    </source>
</evidence>
<evidence type="ECO:0000256" key="1">
    <source>
        <dbReference type="ARBA" id="ARBA00000024"/>
    </source>
</evidence>
<evidence type="ECO:0000256" key="7">
    <source>
        <dbReference type="ARBA" id="ARBA00022490"/>
    </source>
</evidence>
<evidence type="ECO:0000256" key="2">
    <source>
        <dbReference type="ARBA" id="ARBA00001460"/>
    </source>
</evidence>
<dbReference type="RefSeq" id="WP_022983728.1">
    <property type="nucleotide sequence ID" value="NZ_CAXGPP010000012.1"/>
</dbReference>
<name>A0A418XTZ2_9GAMM</name>
<evidence type="ECO:0000313" key="14">
    <source>
        <dbReference type="Proteomes" id="UP000283734"/>
    </source>
</evidence>
<dbReference type="SUPFAM" id="SSF141734">
    <property type="entry name" value="HisI-like"/>
    <property type="match status" value="1"/>
</dbReference>
<feature type="domain" description="Phosphoribosyl-AMP cyclohydrolase" evidence="12">
    <location>
        <begin position="45"/>
        <end position="118"/>
    </location>
</feature>
<comment type="pathway">
    <text evidence="4">Amino-acid biosynthesis; L-histidine biosynthesis; L-histidine from 5-phospho-alpha-D-ribose 1-diphosphate: step 2/9.</text>
</comment>
<dbReference type="GO" id="GO:0004636">
    <property type="term" value="F:phosphoribosyl-ATP diphosphatase activity"/>
    <property type="evidence" value="ECO:0007669"/>
    <property type="project" value="UniProtKB-EC"/>
</dbReference>
<keyword evidence="11" id="KW-0460">Magnesium</keyword>
<dbReference type="EC" id="3.5.4.19" evidence="11"/>
<dbReference type="Gene3D" id="3.10.20.810">
    <property type="entry name" value="Phosphoribosyl-AMP cyclohydrolase"/>
    <property type="match status" value="1"/>
</dbReference>
<comment type="cofactor">
    <cofactor evidence="11">
        <name>Mg(2+)</name>
        <dbReference type="ChEBI" id="CHEBI:18420"/>
    </cofactor>
    <text evidence="11">Binds 1 Mg(2+) ion per subunit.</text>
</comment>
<comment type="function">
    <text evidence="11">Catalyzes the hydrolysis of the adenine ring of phosphoribosyl-AMP.</text>
</comment>
<feature type="binding site" evidence="11">
    <location>
        <position position="116"/>
    </location>
    <ligand>
        <name>Zn(2+)</name>
        <dbReference type="ChEBI" id="CHEBI:29105"/>
        <note>ligand shared between dimeric partners</note>
    </ligand>
</feature>
<dbReference type="GO" id="GO:0004635">
    <property type="term" value="F:phosphoribosyl-AMP cyclohydrolase activity"/>
    <property type="evidence" value="ECO:0007669"/>
    <property type="project" value="UniProtKB-UniRule"/>
</dbReference>
<keyword evidence="11" id="KW-0479">Metal-binding</keyword>
<evidence type="ECO:0000256" key="11">
    <source>
        <dbReference type="HAMAP-Rule" id="MF_01021"/>
    </source>
</evidence>
<dbReference type="FunFam" id="3.10.20.810:FF:000001">
    <property type="entry name" value="Histidine biosynthesis bifunctional protein HisIE"/>
    <property type="match status" value="1"/>
</dbReference>
<dbReference type="HAMAP" id="MF_01021">
    <property type="entry name" value="HisI"/>
    <property type="match status" value="1"/>
</dbReference>
<proteinExistence type="inferred from homology"/>
<dbReference type="UniPathway" id="UPA00031">
    <property type="reaction ID" value="UER00008"/>
</dbReference>
<dbReference type="InterPro" id="IPR002496">
    <property type="entry name" value="PRib_AMP_CycHydrolase_dom"/>
</dbReference>
<comment type="similarity">
    <text evidence="11">Belongs to the PRA-CH family.</text>
</comment>
<dbReference type="InterPro" id="IPR038019">
    <property type="entry name" value="PRib_AMP_CycHydrolase_sf"/>
</dbReference>
<accession>A0A418XTZ2</accession>
<feature type="binding site" evidence="11">
    <location>
        <position position="94"/>
    </location>
    <ligand>
        <name>Mg(2+)</name>
        <dbReference type="ChEBI" id="CHEBI:18420"/>
    </ligand>
</feature>
<dbReference type="PANTHER" id="PTHR42945">
    <property type="entry name" value="HISTIDINE BIOSYNTHESIS BIFUNCTIONAL PROTEIN"/>
    <property type="match status" value="1"/>
</dbReference>
<keyword evidence="10 11" id="KW-0368">Histidine biosynthesis</keyword>
<comment type="pathway">
    <text evidence="3 11">Amino-acid biosynthesis; L-histidine biosynthesis; L-histidine from 5-phospho-alpha-D-ribose 1-diphosphate: step 3/9.</text>
</comment>
<keyword evidence="8 11" id="KW-0028">Amino-acid biosynthesis</keyword>